<dbReference type="Proteomes" id="UP000189229">
    <property type="component" value="Unassembled WGS sequence"/>
</dbReference>
<name>A0A1V3XYG0_MYCKA</name>
<dbReference type="AlphaFoldDB" id="A0A1V3XYG0"/>
<sequence>MESRMRTTHVATPGSALLFPSLSAPGAELPPPVWVALEFGSELAVP</sequence>
<organism evidence="2 3">
    <name type="scientific">Mycobacterium kansasii</name>
    <dbReference type="NCBI Taxonomy" id="1768"/>
    <lineage>
        <taxon>Bacteria</taxon>
        <taxon>Bacillati</taxon>
        <taxon>Actinomycetota</taxon>
        <taxon>Actinomycetes</taxon>
        <taxon>Mycobacteriales</taxon>
        <taxon>Mycobacteriaceae</taxon>
        <taxon>Mycobacterium</taxon>
    </lineage>
</organism>
<dbReference type="Proteomes" id="UP000188532">
    <property type="component" value="Unassembled WGS sequence"/>
</dbReference>
<evidence type="ECO:0000313" key="2">
    <source>
        <dbReference type="EMBL" id="OOK84235.1"/>
    </source>
</evidence>
<proteinExistence type="predicted"/>
<evidence type="ECO:0000313" key="1">
    <source>
        <dbReference type="EMBL" id="OOK67464.1"/>
    </source>
</evidence>
<reference evidence="3 4" key="1">
    <citation type="submission" date="2017-02" db="EMBL/GenBank/DDBJ databases">
        <title>Complete genome sequences of Mycobacterium kansasii strains isolated from rhesus macaques.</title>
        <authorList>
            <person name="Panda A."/>
            <person name="Nagaraj S."/>
            <person name="Zhao X."/>
            <person name="Tettelin H."/>
            <person name="Detolla L.J."/>
        </authorList>
    </citation>
    <scope>NUCLEOTIDE SEQUENCE [LARGE SCALE GENOMIC DNA]</scope>
    <source>
        <strain evidence="2 3">11-3469</strain>
        <strain evidence="1 4">11-3813</strain>
    </source>
</reference>
<gene>
    <name evidence="2" type="ORF">BZL29_0004</name>
    <name evidence="1" type="ORF">BZL30_7980</name>
</gene>
<comment type="caution">
    <text evidence="2">The sequence shown here is derived from an EMBL/GenBank/DDBJ whole genome shotgun (WGS) entry which is preliminary data.</text>
</comment>
<accession>A0A1V3XYG0</accession>
<evidence type="ECO:0000313" key="4">
    <source>
        <dbReference type="Proteomes" id="UP000189229"/>
    </source>
</evidence>
<dbReference type="EMBL" id="MVBN01000001">
    <property type="protein sequence ID" value="OOK84235.1"/>
    <property type="molecule type" value="Genomic_DNA"/>
</dbReference>
<evidence type="ECO:0000313" key="3">
    <source>
        <dbReference type="Proteomes" id="UP000188532"/>
    </source>
</evidence>
<protein>
    <submittedName>
        <fullName evidence="2">Uncharacterized protein</fullName>
    </submittedName>
</protein>
<dbReference type="EMBL" id="MVBM01000008">
    <property type="protein sequence ID" value="OOK67464.1"/>
    <property type="molecule type" value="Genomic_DNA"/>
</dbReference>